<comment type="similarity">
    <text evidence="9">Belongs to the MurJ/MviN family.</text>
</comment>
<keyword evidence="6 10" id="KW-1133">Transmembrane helix</keyword>
<evidence type="ECO:0008006" key="13">
    <source>
        <dbReference type="Google" id="ProtNLM"/>
    </source>
</evidence>
<feature type="transmembrane region" description="Helical" evidence="10">
    <location>
        <begin position="337"/>
        <end position="362"/>
    </location>
</feature>
<dbReference type="PANTHER" id="PTHR43486">
    <property type="entry name" value="LIPID II FLIPPASE MURJ-RELATED"/>
    <property type="match status" value="1"/>
</dbReference>
<evidence type="ECO:0000313" key="12">
    <source>
        <dbReference type="Proteomes" id="UP001056201"/>
    </source>
</evidence>
<feature type="transmembrane region" description="Helical" evidence="10">
    <location>
        <begin position="431"/>
        <end position="448"/>
    </location>
</feature>
<feature type="transmembrane region" description="Helical" evidence="10">
    <location>
        <begin position="159"/>
        <end position="176"/>
    </location>
</feature>
<feature type="transmembrane region" description="Helical" evidence="10">
    <location>
        <begin position="374"/>
        <end position="397"/>
    </location>
</feature>
<keyword evidence="2" id="KW-1003">Cell membrane</keyword>
<evidence type="ECO:0000256" key="9">
    <source>
        <dbReference type="ARBA" id="ARBA00061532"/>
    </source>
</evidence>
<feature type="transmembrane region" description="Helical" evidence="10">
    <location>
        <begin position="303"/>
        <end position="325"/>
    </location>
</feature>
<accession>A0ABY4SC76</accession>
<evidence type="ECO:0000256" key="10">
    <source>
        <dbReference type="SAM" id="Phobius"/>
    </source>
</evidence>
<name>A0ABY4SC76_AQUTE</name>
<dbReference type="InterPro" id="IPR004268">
    <property type="entry name" value="MurJ"/>
</dbReference>
<keyword evidence="4" id="KW-0133">Cell shape</keyword>
<sequence length="494" mass="51917">MQSLVRKLLLGGLAGKALGACREVVAAWCFGTGLVATAFRLSLSAFLLPLHGIVSDVTSGGFTPRYARLRLEDPKSAQQLFGALHSIFLSVSAAVAIVLLIATPPYVRLLAPGIDQATLEQSVVFVRIMCAALPAYVLVSLYCAVELVHGKGSLTSMRASWQSIGLLLGTLLAWAVGKPALIALGFVTAYVGLAFFGALSCRSLGLDLWLDPRRALAAIPLLVPVVRVMKILVWAPIVIQVAQVVERRVASNINPQAIAGIDYARFISETLLLLLAVPFAVAGQAAMPTMSQSEFEEQAKRSLLALAQLGLLCASFIFVHSQWIVSVLFQRGAFDEVSTAITSGMLSALSTGLPFALVAYAAQKFLNARGLNKAVVLTTLLGAAAGIALNLTCAKLLGPSVIGYATAVTAGVMCAGAVYCLGIGGPLGSGLKVWLITAASHCALLLVARRYFDLPIFAEVAAGASVWASLFVFSPAARKSLLDIYLIVGRKVAH</sequence>
<evidence type="ECO:0000256" key="1">
    <source>
        <dbReference type="ARBA" id="ARBA00004651"/>
    </source>
</evidence>
<comment type="function">
    <text evidence="8">Involved in peptidoglycan biosynthesis. Transports lipid-linked peptidoglycan precursors from the inner to the outer leaflet of the cytoplasmic membrane.</text>
</comment>
<feature type="transmembrane region" description="Helical" evidence="10">
    <location>
        <begin position="454"/>
        <end position="473"/>
    </location>
</feature>
<keyword evidence="3 10" id="KW-0812">Transmembrane</keyword>
<gene>
    <name evidence="11" type="ORF">MW290_28530</name>
</gene>
<comment type="subcellular location">
    <subcellularLocation>
        <location evidence="1">Cell membrane</location>
        <topology evidence="1">Multi-pass membrane protein</topology>
    </subcellularLocation>
</comment>
<evidence type="ECO:0000256" key="3">
    <source>
        <dbReference type="ARBA" id="ARBA00022692"/>
    </source>
</evidence>
<evidence type="ECO:0000256" key="8">
    <source>
        <dbReference type="ARBA" id="ARBA00060041"/>
    </source>
</evidence>
<dbReference type="PANTHER" id="PTHR43486:SF1">
    <property type="entry name" value="LIPID II FLIPPASE MURJ-RELATED"/>
    <property type="match status" value="1"/>
</dbReference>
<keyword evidence="7 10" id="KW-0472">Membrane</keyword>
<dbReference type="Pfam" id="PF03023">
    <property type="entry name" value="MurJ"/>
    <property type="match status" value="1"/>
</dbReference>
<keyword evidence="5" id="KW-0573">Peptidoglycan synthesis</keyword>
<keyword evidence="12" id="KW-1185">Reference proteome</keyword>
<evidence type="ECO:0000256" key="2">
    <source>
        <dbReference type="ARBA" id="ARBA00022475"/>
    </source>
</evidence>
<feature type="transmembrane region" description="Helical" evidence="10">
    <location>
        <begin position="83"/>
        <end position="104"/>
    </location>
</feature>
<reference evidence="11" key="1">
    <citation type="submission" date="2022-05" db="EMBL/GenBank/DDBJ databases">
        <title>An RpoN-dependent PEP-CTERM gene is involved in floc formation of an Aquincola tertiaricarbonis strain.</title>
        <authorList>
            <person name="Qiu D."/>
            <person name="Xia M."/>
        </authorList>
    </citation>
    <scope>NUCLEOTIDE SEQUENCE</scope>
    <source>
        <strain evidence="11">RN12</strain>
    </source>
</reference>
<feature type="transmembrane region" description="Helical" evidence="10">
    <location>
        <begin position="216"/>
        <end position="243"/>
    </location>
</feature>
<protein>
    <recommendedName>
        <fullName evidence="13">Virulence factor MviN</fullName>
    </recommendedName>
</protein>
<evidence type="ECO:0000313" key="11">
    <source>
        <dbReference type="EMBL" id="URI09507.1"/>
    </source>
</evidence>
<feature type="transmembrane region" description="Helical" evidence="10">
    <location>
        <begin position="403"/>
        <end position="424"/>
    </location>
</feature>
<evidence type="ECO:0000256" key="7">
    <source>
        <dbReference type="ARBA" id="ARBA00023136"/>
    </source>
</evidence>
<dbReference type="Proteomes" id="UP001056201">
    <property type="component" value="Chromosome 2"/>
</dbReference>
<organism evidence="11 12">
    <name type="scientific">Aquincola tertiaricarbonis</name>
    <dbReference type="NCBI Taxonomy" id="391953"/>
    <lineage>
        <taxon>Bacteria</taxon>
        <taxon>Pseudomonadati</taxon>
        <taxon>Pseudomonadota</taxon>
        <taxon>Betaproteobacteria</taxon>
        <taxon>Burkholderiales</taxon>
        <taxon>Sphaerotilaceae</taxon>
        <taxon>Aquincola</taxon>
    </lineage>
</organism>
<dbReference type="EMBL" id="CP097636">
    <property type="protein sequence ID" value="URI09507.1"/>
    <property type="molecule type" value="Genomic_DNA"/>
</dbReference>
<proteinExistence type="inferred from homology"/>
<evidence type="ECO:0000256" key="5">
    <source>
        <dbReference type="ARBA" id="ARBA00022984"/>
    </source>
</evidence>
<dbReference type="RefSeq" id="WP_250197735.1">
    <property type="nucleotide sequence ID" value="NZ_CP097636.1"/>
</dbReference>
<feature type="transmembrane region" description="Helical" evidence="10">
    <location>
        <begin position="124"/>
        <end position="147"/>
    </location>
</feature>
<feature type="transmembrane region" description="Helical" evidence="10">
    <location>
        <begin position="182"/>
        <end position="204"/>
    </location>
</feature>
<evidence type="ECO:0000256" key="4">
    <source>
        <dbReference type="ARBA" id="ARBA00022960"/>
    </source>
</evidence>
<evidence type="ECO:0000256" key="6">
    <source>
        <dbReference type="ARBA" id="ARBA00022989"/>
    </source>
</evidence>